<proteinExistence type="predicted"/>
<evidence type="ECO:0000313" key="1">
    <source>
        <dbReference type="EMBL" id="AGS72367.1"/>
    </source>
</evidence>
<dbReference type="PATRIC" id="fig|1214242.5.peg.5696"/>
<reference evidence="1 2" key="2">
    <citation type="journal article" date="2013" name="J. Biotechnol.">
        <title>Complete genome sequence of the kirromycin producer Streptomyces collinus Tu 365 consisting of a linear chromosome and two linear plasmids.</title>
        <authorList>
            <person name="Ruckert C."/>
            <person name="Szczepanowski R."/>
            <person name="Albersmeier A."/>
            <person name="Goesmann A."/>
            <person name="Iftime D."/>
            <person name="Musiol E.M."/>
            <person name="Blin K."/>
            <person name="Wohlleben W."/>
            <person name="Puhler A."/>
            <person name="Kalinowski J."/>
            <person name="Weber T."/>
        </authorList>
    </citation>
    <scope>NUCLEOTIDE SEQUENCE [LARGE SCALE GENOMIC DNA]</scope>
    <source>
        <strain evidence="2">DSM 40733 / Tue 365</strain>
    </source>
</reference>
<dbReference type="Proteomes" id="UP000015423">
    <property type="component" value="Chromosome"/>
</dbReference>
<dbReference type="eggNOG" id="ENOG50347AX">
    <property type="taxonomic scope" value="Bacteria"/>
</dbReference>
<gene>
    <name evidence="1" type="ORF">B446_27795</name>
</gene>
<dbReference type="EMBL" id="CP006259">
    <property type="protein sequence ID" value="AGS72367.1"/>
    <property type="molecule type" value="Genomic_DNA"/>
</dbReference>
<reference evidence="2" key="1">
    <citation type="submission" date="2012-10" db="EMBL/GenBank/DDBJ databases">
        <title>The complete genome sequence of Streptomyces collinus Tu 365.</title>
        <authorList>
            <person name="Ruckert C."/>
            <person name="Szczepanowski R."/>
            <person name="Goesmann A."/>
            <person name="Pross E.K."/>
            <person name="Musiol E.M."/>
            <person name="Blin K."/>
            <person name="Wohlleben W."/>
            <person name="Puhler A."/>
            <person name="Weber T."/>
            <person name="Kalinowski J."/>
        </authorList>
    </citation>
    <scope>NUCLEOTIDE SEQUENCE [LARGE SCALE GENOMIC DNA]</scope>
    <source>
        <strain evidence="2">DSM 40733 / Tue 365</strain>
    </source>
</reference>
<dbReference type="RefSeq" id="WP_020942777.1">
    <property type="nucleotide sequence ID" value="NC_021985.1"/>
</dbReference>
<protein>
    <submittedName>
        <fullName evidence="1">Uncharacterized protein</fullName>
    </submittedName>
</protein>
<dbReference type="HOGENOM" id="CLU_1474344_0_0_11"/>
<evidence type="ECO:0000313" key="2">
    <source>
        <dbReference type="Proteomes" id="UP000015423"/>
    </source>
</evidence>
<keyword evidence="2" id="KW-1185">Reference proteome</keyword>
<name>S5VP92_STRC3</name>
<sequence length="209" mass="23451">MIAMVVTIGLAFVGYVVTYLNGLRLTQRQERLARVNRQLSDLYGPLFALTEANRRTFDAFVGRHARPGGTSPFDHEIPPTPEELTEWRLWVTTVFLPNIQAMRDLVIKHADLLSEPDMPPLLLHLCAHVSGYEITAARWAQGNHDHHLSVVSFPSEELAAYARQGFATLKKEQTRLLGQRSRMRDAVFDPYASSSAMAADDNSAPPRRA</sequence>
<dbReference type="AlphaFoldDB" id="S5VP92"/>
<organism evidence="1 2">
    <name type="scientific">Streptomyces collinus (strain DSM 40733 / Tue 365)</name>
    <dbReference type="NCBI Taxonomy" id="1214242"/>
    <lineage>
        <taxon>Bacteria</taxon>
        <taxon>Bacillati</taxon>
        <taxon>Actinomycetota</taxon>
        <taxon>Actinomycetes</taxon>
        <taxon>Kitasatosporales</taxon>
        <taxon>Streptomycetaceae</taxon>
        <taxon>Streptomyces</taxon>
    </lineage>
</organism>
<dbReference type="KEGG" id="sci:B446_27795"/>
<accession>S5VP92</accession>